<dbReference type="SMART" id="SM00977">
    <property type="entry name" value="TilS_C"/>
    <property type="match status" value="1"/>
</dbReference>
<dbReference type="HAMAP" id="MF_01161">
    <property type="entry name" value="tRNA_Ile_lys_synt"/>
    <property type="match status" value="1"/>
</dbReference>
<comment type="catalytic activity">
    <reaction evidence="7 8">
        <text>cytidine(34) in tRNA(Ile2) + L-lysine + ATP = lysidine(34) in tRNA(Ile2) + AMP + diphosphate + H(+)</text>
        <dbReference type="Rhea" id="RHEA:43744"/>
        <dbReference type="Rhea" id="RHEA-COMP:10625"/>
        <dbReference type="Rhea" id="RHEA-COMP:10670"/>
        <dbReference type="ChEBI" id="CHEBI:15378"/>
        <dbReference type="ChEBI" id="CHEBI:30616"/>
        <dbReference type="ChEBI" id="CHEBI:32551"/>
        <dbReference type="ChEBI" id="CHEBI:33019"/>
        <dbReference type="ChEBI" id="CHEBI:82748"/>
        <dbReference type="ChEBI" id="CHEBI:83665"/>
        <dbReference type="ChEBI" id="CHEBI:456215"/>
        <dbReference type="EC" id="6.3.4.19"/>
    </reaction>
</comment>
<organism evidence="10 11">
    <name type="scientific">Desulfoluna spongiiphila</name>
    <dbReference type="NCBI Taxonomy" id="419481"/>
    <lineage>
        <taxon>Bacteria</taxon>
        <taxon>Pseudomonadati</taxon>
        <taxon>Thermodesulfobacteriota</taxon>
        <taxon>Desulfobacteria</taxon>
        <taxon>Desulfobacterales</taxon>
        <taxon>Desulfolunaceae</taxon>
        <taxon>Desulfoluna</taxon>
    </lineage>
</organism>
<dbReference type="NCBIfam" id="TIGR02433">
    <property type="entry name" value="lysidine_TilS_C"/>
    <property type="match status" value="1"/>
</dbReference>
<dbReference type="EC" id="6.3.4.19" evidence="8"/>
<dbReference type="PANTHER" id="PTHR43033:SF1">
    <property type="entry name" value="TRNA(ILE)-LYSIDINE SYNTHASE-RELATED"/>
    <property type="match status" value="1"/>
</dbReference>
<evidence type="ECO:0000256" key="2">
    <source>
        <dbReference type="ARBA" id="ARBA00022490"/>
    </source>
</evidence>
<dbReference type="GO" id="GO:0005524">
    <property type="term" value="F:ATP binding"/>
    <property type="evidence" value="ECO:0007669"/>
    <property type="project" value="UniProtKB-UniRule"/>
</dbReference>
<name>A0A1G5BGW2_9BACT</name>
<evidence type="ECO:0000256" key="1">
    <source>
        <dbReference type="ARBA" id="ARBA00004496"/>
    </source>
</evidence>
<feature type="domain" description="Lysidine-tRNA(Ile) synthetase C-terminal" evidence="9">
    <location>
        <begin position="408"/>
        <end position="480"/>
    </location>
</feature>
<dbReference type="InterPro" id="IPR012796">
    <property type="entry name" value="Lysidine-tRNA-synth_C"/>
</dbReference>
<evidence type="ECO:0000256" key="4">
    <source>
        <dbReference type="ARBA" id="ARBA00022694"/>
    </source>
</evidence>
<feature type="binding site" evidence="8">
    <location>
        <begin position="34"/>
        <end position="39"/>
    </location>
    <ligand>
        <name>ATP</name>
        <dbReference type="ChEBI" id="CHEBI:30616"/>
    </ligand>
</feature>
<dbReference type="InterPro" id="IPR011063">
    <property type="entry name" value="TilS/TtcA_N"/>
</dbReference>
<dbReference type="SUPFAM" id="SSF52402">
    <property type="entry name" value="Adenine nucleotide alpha hydrolases-like"/>
    <property type="match status" value="1"/>
</dbReference>
<dbReference type="SUPFAM" id="SSF56037">
    <property type="entry name" value="PheT/TilS domain"/>
    <property type="match status" value="1"/>
</dbReference>
<evidence type="ECO:0000313" key="10">
    <source>
        <dbReference type="EMBL" id="SCX89348.1"/>
    </source>
</evidence>
<gene>
    <name evidence="8" type="primary">tilS</name>
    <name evidence="10" type="ORF">SAMN05216233_10213</name>
</gene>
<dbReference type="InterPro" id="IPR012094">
    <property type="entry name" value="tRNA_Ile_lys_synt"/>
</dbReference>
<dbReference type="AlphaFoldDB" id="A0A1G5BGW2"/>
<dbReference type="Pfam" id="PF01171">
    <property type="entry name" value="ATP_bind_3"/>
    <property type="match status" value="1"/>
</dbReference>
<dbReference type="GO" id="GO:0032267">
    <property type="term" value="F:tRNA(Ile)-lysidine synthase activity"/>
    <property type="evidence" value="ECO:0007669"/>
    <property type="project" value="UniProtKB-EC"/>
</dbReference>
<dbReference type="CDD" id="cd01992">
    <property type="entry name" value="TilS_N"/>
    <property type="match status" value="1"/>
</dbReference>
<keyword evidence="11" id="KW-1185">Reference proteome</keyword>
<dbReference type="Gene3D" id="1.20.59.20">
    <property type="match status" value="1"/>
</dbReference>
<evidence type="ECO:0000256" key="7">
    <source>
        <dbReference type="ARBA" id="ARBA00048539"/>
    </source>
</evidence>
<comment type="domain">
    <text evidence="8">The N-terminal region contains the highly conserved SGGXDS motif, predicted to be a P-loop motif involved in ATP binding.</text>
</comment>
<dbReference type="STRING" id="419481.SAMN05216233_10213"/>
<dbReference type="Pfam" id="PF09179">
    <property type="entry name" value="TilS"/>
    <property type="match status" value="1"/>
</dbReference>
<dbReference type="SUPFAM" id="SSF82829">
    <property type="entry name" value="MesJ substrate recognition domain-like"/>
    <property type="match status" value="1"/>
</dbReference>
<evidence type="ECO:0000313" key="11">
    <source>
        <dbReference type="Proteomes" id="UP000198870"/>
    </source>
</evidence>
<keyword evidence="6 8" id="KW-0067">ATP-binding</keyword>
<sequence length="488" mass="52822">MTRHPQTRPVSTVRATLARHAMCLPGDHLLVALSGGADSMALLHILHRLAPELGITLSVAHLNHGIRGEAADRDQLFSQRATEDLSLACVTHTVDVPALARRAGTGLEEAARNARYAFLHEVALSCGARRIAVGHHKGDMAEQLLLNLLRGSGLKGLGAMEPVTADGIIRPLVDLSKDDLAAWLKAEGIGHVTDDSNSDTAYTRNRVRHRLLPMLETEFNPSAVDTLARTAALLREEEGWLREMTESLYTDCRISEEEGHLTLSIPTLSRLHPAAQNRVLRRSVEALCGSTRTLSAAHVQSLSKLLSQGQPGHFVDLSRGLRGILTRGGLHLTTETGSLRHTRPNLLSEVPPFCYTVDRPEPGHPRTLGIEETGDTLTVGWTSAPGTIPSSRNANRVFIDPSAIAFPLTVRNHRPGDRFRPEGGSGSRKIGRFFSDCGVEAAHRSRIPLVLSKNAVIWVAGYRLDGAATPPPPGAPALELVLCRQKKG</sequence>
<proteinExistence type="inferred from homology"/>
<dbReference type="InterPro" id="IPR015262">
    <property type="entry name" value="tRNA_Ile_lys_synt_subst-bd"/>
</dbReference>
<dbReference type="Gene3D" id="3.40.50.620">
    <property type="entry name" value="HUPs"/>
    <property type="match status" value="1"/>
</dbReference>
<dbReference type="EMBL" id="FMUX01000002">
    <property type="protein sequence ID" value="SCX89348.1"/>
    <property type="molecule type" value="Genomic_DNA"/>
</dbReference>
<dbReference type="Pfam" id="PF11734">
    <property type="entry name" value="TilS_C"/>
    <property type="match status" value="1"/>
</dbReference>
<reference evidence="10 11" key="1">
    <citation type="submission" date="2016-10" db="EMBL/GenBank/DDBJ databases">
        <authorList>
            <person name="de Groot N.N."/>
        </authorList>
    </citation>
    <scope>NUCLEOTIDE SEQUENCE [LARGE SCALE GENOMIC DNA]</scope>
    <source>
        <strain evidence="10 11">AA1</strain>
    </source>
</reference>
<comment type="function">
    <text evidence="8">Ligates lysine onto the cytidine present at position 34 of the AUA codon-specific tRNA(Ile) that contains the anticodon CAU, in an ATP-dependent manner. Cytidine is converted to lysidine, thus changing the amino acid specificity of the tRNA from methionine to isoleucine.</text>
</comment>
<comment type="similarity">
    <text evidence="8">Belongs to the tRNA(Ile)-lysidine synthase family.</text>
</comment>
<comment type="subcellular location">
    <subcellularLocation>
        <location evidence="1 8">Cytoplasm</location>
    </subcellularLocation>
</comment>
<evidence type="ECO:0000256" key="5">
    <source>
        <dbReference type="ARBA" id="ARBA00022741"/>
    </source>
</evidence>
<evidence type="ECO:0000256" key="8">
    <source>
        <dbReference type="HAMAP-Rule" id="MF_01161"/>
    </source>
</evidence>
<keyword evidence="2 8" id="KW-0963">Cytoplasm</keyword>
<dbReference type="InterPro" id="IPR012795">
    <property type="entry name" value="tRNA_Ile_lys_synt_N"/>
</dbReference>
<dbReference type="Proteomes" id="UP000198870">
    <property type="component" value="Unassembled WGS sequence"/>
</dbReference>
<evidence type="ECO:0000259" key="9">
    <source>
        <dbReference type="SMART" id="SM00977"/>
    </source>
</evidence>
<dbReference type="RefSeq" id="WP_092208198.1">
    <property type="nucleotide sequence ID" value="NZ_FMUX01000002.1"/>
</dbReference>
<protein>
    <recommendedName>
        <fullName evidence="8">tRNA(Ile)-lysidine synthase</fullName>
        <ecNumber evidence="8">6.3.4.19</ecNumber>
    </recommendedName>
    <alternativeName>
        <fullName evidence="8">tRNA(Ile)-2-lysyl-cytidine synthase</fullName>
    </alternativeName>
    <alternativeName>
        <fullName evidence="8">tRNA(Ile)-lysidine synthetase</fullName>
    </alternativeName>
</protein>
<dbReference type="NCBIfam" id="TIGR02432">
    <property type="entry name" value="lysidine_TilS_N"/>
    <property type="match status" value="1"/>
</dbReference>
<dbReference type="OrthoDB" id="9807403at2"/>
<dbReference type="GO" id="GO:0006400">
    <property type="term" value="P:tRNA modification"/>
    <property type="evidence" value="ECO:0007669"/>
    <property type="project" value="UniProtKB-UniRule"/>
</dbReference>
<keyword evidence="5 8" id="KW-0547">Nucleotide-binding</keyword>
<evidence type="ECO:0000256" key="6">
    <source>
        <dbReference type="ARBA" id="ARBA00022840"/>
    </source>
</evidence>
<dbReference type="InterPro" id="IPR014729">
    <property type="entry name" value="Rossmann-like_a/b/a_fold"/>
</dbReference>
<accession>A0A1G5BGW2</accession>
<dbReference type="GO" id="GO:0005737">
    <property type="term" value="C:cytoplasm"/>
    <property type="evidence" value="ECO:0007669"/>
    <property type="project" value="UniProtKB-SubCell"/>
</dbReference>
<keyword evidence="4 8" id="KW-0819">tRNA processing</keyword>
<keyword evidence="3 8" id="KW-0436">Ligase</keyword>
<evidence type="ECO:0000256" key="3">
    <source>
        <dbReference type="ARBA" id="ARBA00022598"/>
    </source>
</evidence>
<dbReference type="PANTHER" id="PTHR43033">
    <property type="entry name" value="TRNA(ILE)-LYSIDINE SYNTHASE-RELATED"/>
    <property type="match status" value="1"/>
</dbReference>